<name>M1P542_BARAA</name>
<dbReference type="STRING" id="1094489.BAnh1_10970"/>
<evidence type="ECO:0000256" key="4">
    <source>
        <dbReference type="SAM" id="MobiDB-lite"/>
    </source>
</evidence>
<protein>
    <recommendedName>
        <fullName evidence="3">DNA gyrase inhibitor YacG</fullName>
    </recommendedName>
</protein>
<feature type="binding site" evidence="3">
    <location>
        <position position="38"/>
    </location>
    <ligand>
        <name>Zn(2+)</name>
        <dbReference type="ChEBI" id="CHEBI:29105"/>
    </ligand>
</feature>
<dbReference type="PANTHER" id="PTHR36150:SF1">
    <property type="entry name" value="DNA GYRASE INHIBITOR YACG"/>
    <property type="match status" value="1"/>
</dbReference>
<dbReference type="GO" id="GO:0008657">
    <property type="term" value="F:DNA topoisomerase type II (double strand cut, ATP-hydrolyzing) inhibitor activity"/>
    <property type="evidence" value="ECO:0007669"/>
    <property type="project" value="UniProtKB-UniRule"/>
</dbReference>
<dbReference type="Proteomes" id="UP000011729">
    <property type="component" value="Chromosome"/>
</dbReference>
<evidence type="ECO:0000256" key="2">
    <source>
        <dbReference type="ARBA" id="ARBA00022833"/>
    </source>
</evidence>
<dbReference type="GO" id="GO:0008270">
    <property type="term" value="F:zinc ion binding"/>
    <property type="evidence" value="ECO:0007669"/>
    <property type="project" value="UniProtKB-UniRule"/>
</dbReference>
<reference evidence="5 6" key="1">
    <citation type="journal article" date="2013" name="PLoS Genet.">
        <title>A gene transfer agent and a dynamic repertoire of secretion systems hold the keys to the explosive radiation of the emerging pathogen Bartonella.</title>
        <authorList>
            <person name="Guy L."/>
            <person name="Nystedt B."/>
            <person name="Toft C."/>
            <person name="Zaremba-Niedzwiedzka K."/>
            <person name="Berglund E.C."/>
            <person name="Granberg F."/>
            <person name="Naslund K."/>
            <person name="Eriksson A.S."/>
            <person name="Andersson S.G."/>
        </authorList>
    </citation>
    <scope>NUCLEOTIDE SEQUENCE [LARGE SCALE GENOMIC DNA]</scope>
    <source>
        <strain evidence="5 6">Aust/NH1</strain>
    </source>
</reference>
<dbReference type="InterPro" id="IPR013088">
    <property type="entry name" value="Znf_NHR/GATA"/>
</dbReference>
<proteinExistence type="inferred from homology"/>
<dbReference type="GO" id="GO:0006355">
    <property type="term" value="P:regulation of DNA-templated transcription"/>
    <property type="evidence" value="ECO:0007669"/>
    <property type="project" value="InterPro"/>
</dbReference>
<dbReference type="PANTHER" id="PTHR36150">
    <property type="entry name" value="DNA GYRASE INHIBITOR YACG"/>
    <property type="match status" value="1"/>
</dbReference>
<keyword evidence="2 3" id="KW-0862">Zinc</keyword>
<dbReference type="HAMAP" id="MF_00649">
    <property type="entry name" value="DNA_gyrase_inhibitor_YacG"/>
    <property type="match status" value="1"/>
</dbReference>
<evidence type="ECO:0000256" key="3">
    <source>
        <dbReference type="HAMAP-Rule" id="MF_00649"/>
    </source>
</evidence>
<dbReference type="HOGENOM" id="CLU_178280_0_1_5"/>
<dbReference type="PATRIC" id="fig|1094489.3.peg.1352"/>
<evidence type="ECO:0000256" key="1">
    <source>
        <dbReference type="ARBA" id="ARBA00022723"/>
    </source>
</evidence>
<dbReference type="Pfam" id="PF03884">
    <property type="entry name" value="YacG"/>
    <property type="match status" value="1"/>
</dbReference>
<dbReference type="AlphaFoldDB" id="M1P542"/>
<accession>M1P542</accession>
<dbReference type="eggNOG" id="COG3024">
    <property type="taxonomic scope" value="Bacteria"/>
</dbReference>
<feature type="region of interest" description="Disordered" evidence="4">
    <location>
        <begin position="1"/>
        <end position="34"/>
    </location>
</feature>
<feature type="binding site" evidence="3">
    <location>
        <position position="50"/>
    </location>
    <ligand>
        <name>Zn(2+)</name>
        <dbReference type="ChEBI" id="CHEBI:29105"/>
    </ligand>
</feature>
<gene>
    <name evidence="3" type="primary">yacG</name>
    <name evidence="5" type="ordered locus">BAnh1_10970</name>
</gene>
<dbReference type="KEGG" id="baus:BAnh1_10970"/>
<evidence type="ECO:0000313" key="5">
    <source>
        <dbReference type="EMBL" id="AGF74965.1"/>
    </source>
</evidence>
<feature type="binding site" evidence="3">
    <location>
        <position position="54"/>
    </location>
    <ligand>
        <name>Zn(2+)</name>
        <dbReference type="ChEBI" id="CHEBI:29105"/>
    </ligand>
</feature>
<feature type="compositionally biased region" description="Polar residues" evidence="4">
    <location>
        <begin position="19"/>
        <end position="31"/>
    </location>
</feature>
<keyword evidence="1 3" id="KW-0479">Metal-binding</keyword>
<dbReference type="OrthoDB" id="9809663at2"/>
<comment type="similarity">
    <text evidence="3">Belongs to the DNA gyrase inhibitor YacG family.</text>
</comment>
<feature type="binding site" evidence="3">
    <location>
        <position position="35"/>
    </location>
    <ligand>
        <name>Zn(2+)</name>
        <dbReference type="ChEBI" id="CHEBI:29105"/>
    </ligand>
</feature>
<sequence>MTQLNQSKKSKRQQEKTTDLQGQSTQYSTRSPLPCPECGRMSQQNTYPFCSSRCKVIDLNRWLAGAYILPPPPQRADEEE</sequence>
<dbReference type="SUPFAM" id="SSF57716">
    <property type="entry name" value="Glucocorticoid receptor-like (DNA-binding domain)"/>
    <property type="match status" value="1"/>
</dbReference>
<evidence type="ECO:0000313" key="6">
    <source>
        <dbReference type="Proteomes" id="UP000011729"/>
    </source>
</evidence>
<dbReference type="RefSeq" id="WP_015398469.1">
    <property type="nucleotide sequence ID" value="NC_020300.1"/>
</dbReference>
<comment type="cofactor">
    <cofactor evidence="3">
        <name>Zn(2+)</name>
        <dbReference type="ChEBI" id="CHEBI:29105"/>
    </cofactor>
    <text evidence="3">Binds 1 zinc ion.</text>
</comment>
<dbReference type="Gene3D" id="3.30.50.10">
    <property type="entry name" value="Erythroid Transcription Factor GATA-1, subunit A"/>
    <property type="match status" value="1"/>
</dbReference>
<organism evidence="5 6">
    <name type="scientific">Bartonella australis (strain Aust/NH1)</name>
    <dbReference type="NCBI Taxonomy" id="1094489"/>
    <lineage>
        <taxon>Bacteria</taxon>
        <taxon>Pseudomonadati</taxon>
        <taxon>Pseudomonadota</taxon>
        <taxon>Alphaproteobacteria</taxon>
        <taxon>Hyphomicrobiales</taxon>
        <taxon>Bartonellaceae</taxon>
        <taxon>Bartonella</taxon>
    </lineage>
</organism>
<keyword evidence="6" id="KW-1185">Reference proteome</keyword>
<dbReference type="InterPro" id="IPR005584">
    <property type="entry name" value="DNA_gyrase_inhibitor_YacG"/>
</dbReference>
<comment type="function">
    <text evidence="3">Inhibits all the catalytic activities of DNA gyrase by preventing its interaction with DNA. Acts by binding directly to the C-terminal domain of GyrB, which probably disrupts DNA binding by the gyrase.</text>
</comment>
<comment type="subunit">
    <text evidence="3">Interacts with GyrB.</text>
</comment>
<dbReference type="NCBIfam" id="NF002362">
    <property type="entry name" value="PRK01343.1"/>
    <property type="match status" value="1"/>
</dbReference>
<dbReference type="EMBL" id="CP003123">
    <property type="protein sequence ID" value="AGF74965.1"/>
    <property type="molecule type" value="Genomic_DNA"/>
</dbReference>